<sequence>MDPTTHTRSLSHLAQGLRRTVISSGRVSDNPHLNVLIQEEKDVVTALQEIAREKAEAGNYLTKWGAHEAEEDLVDITAKLQQLYEKFSEVQIVLAEHHNTYRSHLKSIKQTEDSFAKLLKHQHTLEEKLESLQHKRHGPDPRAVDAARSELAQAEAEIVSKSAELRSLKRAALRAGLDAQFDGMVEAANKLSVIGNFGKHLSAQIPLVSHVKDSEPLPAYQNTVTTSQILNDFQHAYASANQSNASTLLPYLSVPAPTPSPQATPATPQTQHIPLPVPSLPRPVPATPVEPAPAPIPSPQLQPSGPLNKIQQQLKEGELGRHASLVKKPVVKIPEIKIDTAKPVAAGLGLFVVCFAFKPGREDEIGLEVGDVIAATETFEDGWACGFSYRTGITGFFPFNAVIAVVDEMGKPVSPAQNQRSPEDLLAVGDISKGDYGLIRETVQSLVDGHVPAVGMKEV</sequence>
<dbReference type="SMART" id="SM00326">
    <property type="entry name" value="SH3"/>
    <property type="match status" value="1"/>
</dbReference>
<comment type="caution">
    <text evidence="6">The sequence shown here is derived from an EMBL/GenBank/DDBJ whole genome shotgun (WGS) entry which is preliminary data.</text>
</comment>
<evidence type="ECO:0000256" key="3">
    <source>
        <dbReference type="SAM" id="Coils"/>
    </source>
</evidence>
<dbReference type="AlphaFoldDB" id="A0AAD5SAF5"/>
<evidence type="ECO:0000313" key="7">
    <source>
        <dbReference type="Proteomes" id="UP001212841"/>
    </source>
</evidence>
<dbReference type="GO" id="GO:0006897">
    <property type="term" value="P:endocytosis"/>
    <property type="evidence" value="ECO:0007669"/>
    <property type="project" value="TreeGrafter"/>
</dbReference>
<evidence type="ECO:0000313" key="6">
    <source>
        <dbReference type="EMBL" id="KAJ3048207.1"/>
    </source>
</evidence>
<dbReference type="InterPro" id="IPR028245">
    <property type="entry name" value="PIL1/LSP1"/>
</dbReference>
<evidence type="ECO:0000256" key="1">
    <source>
        <dbReference type="ARBA" id="ARBA00022443"/>
    </source>
</evidence>
<dbReference type="EMBL" id="JADGJD010000829">
    <property type="protein sequence ID" value="KAJ3048207.1"/>
    <property type="molecule type" value="Genomic_DNA"/>
</dbReference>
<dbReference type="InterPro" id="IPR036028">
    <property type="entry name" value="SH3-like_dom_sf"/>
</dbReference>
<dbReference type="Pfam" id="PF13805">
    <property type="entry name" value="Pil1"/>
    <property type="match status" value="1"/>
</dbReference>
<organism evidence="6 7">
    <name type="scientific">Rhizophlyctis rosea</name>
    <dbReference type="NCBI Taxonomy" id="64517"/>
    <lineage>
        <taxon>Eukaryota</taxon>
        <taxon>Fungi</taxon>
        <taxon>Fungi incertae sedis</taxon>
        <taxon>Chytridiomycota</taxon>
        <taxon>Chytridiomycota incertae sedis</taxon>
        <taxon>Chytridiomycetes</taxon>
        <taxon>Rhizophlyctidales</taxon>
        <taxon>Rhizophlyctidaceae</taxon>
        <taxon>Rhizophlyctis</taxon>
    </lineage>
</organism>
<proteinExistence type="predicted"/>
<dbReference type="PANTHER" id="PTHR31962">
    <property type="entry name" value="SPHINGOLIPID LONG CHAIN BASE-RESPONSIVE PROTEIN PIL1"/>
    <property type="match status" value="1"/>
</dbReference>
<dbReference type="SUPFAM" id="SSF50044">
    <property type="entry name" value="SH3-domain"/>
    <property type="match status" value="1"/>
</dbReference>
<dbReference type="InterPro" id="IPR001452">
    <property type="entry name" value="SH3_domain"/>
</dbReference>
<evidence type="ECO:0000259" key="5">
    <source>
        <dbReference type="PROSITE" id="PS50002"/>
    </source>
</evidence>
<dbReference type="GO" id="GO:0005886">
    <property type="term" value="C:plasma membrane"/>
    <property type="evidence" value="ECO:0007669"/>
    <property type="project" value="TreeGrafter"/>
</dbReference>
<accession>A0AAD5SAF5</accession>
<dbReference type="Gene3D" id="1.20.1270.60">
    <property type="entry name" value="Arfaptin homology (AH) domain/BAR domain"/>
    <property type="match status" value="1"/>
</dbReference>
<feature type="coiled-coil region" evidence="3">
    <location>
        <begin position="144"/>
        <end position="171"/>
    </location>
</feature>
<feature type="coiled-coil region" evidence="3">
    <location>
        <begin position="36"/>
        <end position="86"/>
    </location>
</feature>
<feature type="compositionally biased region" description="Pro residues" evidence="4">
    <location>
        <begin position="275"/>
        <end position="289"/>
    </location>
</feature>
<reference evidence="6" key="1">
    <citation type="submission" date="2020-05" db="EMBL/GenBank/DDBJ databases">
        <title>Phylogenomic resolution of chytrid fungi.</title>
        <authorList>
            <person name="Stajich J.E."/>
            <person name="Amses K."/>
            <person name="Simmons R."/>
            <person name="Seto K."/>
            <person name="Myers J."/>
            <person name="Bonds A."/>
            <person name="Quandt C.A."/>
            <person name="Barry K."/>
            <person name="Liu P."/>
            <person name="Grigoriev I."/>
            <person name="Longcore J.E."/>
            <person name="James T.Y."/>
        </authorList>
    </citation>
    <scope>NUCLEOTIDE SEQUENCE</scope>
    <source>
        <strain evidence="6">JEL0318</strain>
    </source>
</reference>
<dbReference type="PROSITE" id="PS50002">
    <property type="entry name" value="SH3"/>
    <property type="match status" value="1"/>
</dbReference>
<feature type="domain" description="SH3" evidence="5">
    <location>
        <begin position="346"/>
        <end position="407"/>
    </location>
</feature>
<name>A0AAD5SAF5_9FUNG</name>
<keyword evidence="7" id="KW-1185">Reference proteome</keyword>
<dbReference type="Proteomes" id="UP001212841">
    <property type="component" value="Unassembled WGS sequence"/>
</dbReference>
<dbReference type="GO" id="GO:0070941">
    <property type="term" value="P:eisosome assembly"/>
    <property type="evidence" value="ECO:0007669"/>
    <property type="project" value="TreeGrafter"/>
</dbReference>
<dbReference type="InterPro" id="IPR027267">
    <property type="entry name" value="AH/BAR_dom_sf"/>
</dbReference>
<evidence type="ECO:0000256" key="4">
    <source>
        <dbReference type="SAM" id="MobiDB-lite"/>
    </source>
</evidence>
<feature type="region of interest" description="Disordered" evidence="4">
    <location>
        <begin position="256"/>
        <end position="289"/>
    </location>
</feature>
<keyword evidence="1 2" id="KW-0728">SH3 domain</keyword>
<keyword evidence="3" id="KW-0175">Coiled coil</keyword>
<dbReference type="GO" id="GO:0036286">
    <property type="term" value="C:eisosome filament"/>
    <property type="evidence" value="ECO:0007669"/>
    <property type="project" value="TreeGrafter"/>
</dbReference>
<dbReference type="Gene3D" id="2.30.30.40">
    <property type="entry name" value="SH3 Domains"/>
    <property type="match status" value="1"/>
</dbReference>
<protein>
    <recommendedName>
        <fullName evidence="5">SH3 domain-containing protein</fullName>
    </recommendedName>
</protein>
<dbReference type="Pfam" id="PF07653">
    <property type="entry name" value="SH3_2"/>
    <property type="match status" value="1"/>
</dbReference>
<evidence type="ECO:0000256" key="2">
    <source>
        <dbReference type="PROSITE-ProRule" id="PRU00192"/>
    </source>
</evidence>
<dbReference type="PANTHER" id="PTHR31962:SF1">
    <property type="entry name" value="SPHINGOLIPID LONG CHAIN BASE-RESPONSIVE PROTEIN PIL1"/>
    <property type="match status" value="1"/>
</dbReference>
<gene>
    <name evidence="6" type="ORF">HK097_010767</name>
</gene>